<dbReference type="EMBL" id="SNRW01036852">
    <property type="protein sequence ID" value="KAA6354133.1"/>
    <property type="molecule type" value="Genomic_DNA"/>
</dbReference>
<protein>
    <submittedName>
        <fullName evidence="1">Uncharacterized protein</fullName>
    </submittedName>
</protein>
<dbReference type="AlphaFoldDB" id="A0A5J4T8G6"/>
<organism evidence="1 2">
    <name type="scientific">Streblomastix strix</name>
    <dbReference type="NCBI Taxonomy" id="222440"/>
    <lineage>
        <taxon>Eukaryota</taxon>
        <taxon>Metamonada</taxon>
        <taxon>Preaxostyla</taxon>
        <taxon>Oxymonadida</taxon>
        <taxon>Streblomastigidae</taxon>
        <taxon>Streblomastix</taxon>
    </lineage>
</organism>
<sequence length="54" mass="6087">FVPKHPSTAGWIPKSRREYHDEVAPVARITTMSSNRRSNVNIKIFRLIGPIGQG</sequence>
<evidence type="ECO:0000313" key="1">
    <source>
        <dbReference type="EMBL" id="KAA6354133.1"/>
    </source>
</evidence>
<accession>A0A5J4T8G6</accession>
<reference evidence="1 2" key="1">
    <citation type="submission" date="2019-03" db="EMBL/GenBank/DDBJ databases">
        <title>Single cell metagenomics reveals metabolic interactions within the superorganism composed of flagellate Streblomastix strix and complex community of Bacteroidetes bacteria on its surface.</title>
        <authorList>
            <person name="Treitli S.C."/>
            <person name="Kolisko M."/>
            <person name="Husnik F."/>
            <person name="Keeling P."/>
            <person name="Hampl V."/>
        </authorList>
    </citation>
    <scope>NUCLEOTIDE SEQUENCE [LARGE SCALE GENOMIC DNA]</scope>
    <source>
        <strain evidence="1">ST1C</strain>
    </source>
</reference>
<name>A0A5J4T8G6_9EUKA</name>
<evidence type="ECO:0000313" key="2">
    <source>
        <dbReference type="Proteomes" id="UP000324800"/>
    </source>
</evidence>
<comment type="caution">
    <text evidence="1">The sequence shown here is derived from an EMBL/GenBank/DDBJ whole genome shotgun (WGS) entry which is preliminary data.</text>
</comment>
<feature type="non-terminal residue" evidence="1">
    <location>
        <position position="1"/>
    </location>
</feature>
<proteinExistence type="predicted"/>
<dbReference type="Proteomes" id="UP000324800">
    <property type="component" value="Unassembled WGS sequence"/>
</dbReference>
<gene>
    <name evidence="1" type="ORF">EZS28_050340</name>
</gene>